<reference evidence="2" key="1">
    <citation type="submission" date="2025-08" db="UniProtKB">
        <authorList>
            <consortium name="RefSeq"/>
        </authorList>
    </citation>
    <scope>IDENTIFICATION</scope>
    <source>
        <tissue evidence="2">Whole sample</tissue>
    </source>
</reference>
<organism evidence="1 2">
    <name type="scientific">Crassostrea virginica</name>
    <name type="common">Eastern oyster</name>
    <dbReference type="NCBI Taxonomy" id="6565"/>
    <lineage>
        <taxon>Eukaryota</taxon>
        <taxon>Metazoa</taxon>
        <taxon>Spiralia</taxon>
        <taxon>Lophotrochozoa</taxon>
        <taxon>Mollusca</taxon>
        <taxon>Bivalvia</taxon>
        <taxon>Autobranchia</taxon>
        <taxon>Pteriomorphia</taxon>
        <taxon>Ostreida</taxon>
        <taxon>Ostreoidea</taxon>
        <taxon>Ostreidae</taxon>
        <taxon>Crassostrea</taxon>
    </lineage>
</organism>
<dbReference type="AlphaFoldDB" id="A0A8B8DH35"/>
<dbReference type="GeneID" id="111126846"/>
<gene>
    <name evidence="2" type="primary">LOC111126846</name>
</gene>
<name>A0A8B8DH35_CRAVI</name>
<keyword evidence="1" id="KW-1185">Reference proteome</keyword>
<dbReference type="RefSeq" id="XP_022327457.1">
    <property type="nucleotide sequence ID" value="XM_022471749.1"/>
</dbReference>
<proteinExistence type="predicted"/>
<evidence type="ECO:0000313" key="1">
    <source>
        <dbReference type="Proteomes" id="UP000694844"/>
    </source>
</evidence>
<sequence>MDGIHVLFIVCVHFLPENVFGHRGTRQMLIGPLQAGSPFGPLNPGNPLGPLLPPLLQDNPGGPGIGGLTPRLFNRLDFGGGWSQWISKSRAVHHVVAVATLWNGSVYTVIWRSALYWTLYKDRKL</sequence>
<dbReference type="KEGG" id="cvn:111126846"/>
<accession>A0A8B8DH35</accession>
<protein>
    <submittedName>
        <fullName evidence="2">Uncharacterized protein LOC111126846</fullName>
    </submittedName>
</protein>
<evidence type="ECO:0000313" key="2">
    <source>
        <dbReference type="RefSeq" id="XP_022327457.1"/>
    </source>
</evidence>
<dbReference type="Proteomes" id="UP000694844">
    <property type="component" value="Chromosome 3"/>
</dbReference>